<dbReference type="InterPro" id="IPR028082">
    <property type="entry name" value="Peripla_BP_I"/>
</dbReference>
<dbReference type="PANTHER" id="PTHR30146">
    <property type="entry name" value="LACI-RELATED TRANSCRIPTIONAL REPRESSOR"/>
    <property type="match status" value="1"/>
</dbReference>
<dbReference type="SUPFAM" id="SSF53822">
    <property type="entry name" value="Periplasmic binding protein-like I"/>
    <property type="match status" value="1"/>
</dbReference>
<dbReference type="InterPro" id="IPR036388">
    <property type="entry name" value="WH-like_DNA-bd_sf"/>
</dbReference>
<feature type="domain" description="HTH gntR-type" evidence="4">
    <location>
        <begin position="5"/>
        <end position="73"/>
    </location>
</feature>
<dbReference type="Gene3D" id="3.40.50.2300">
    <property type="match status" value="2"/>
</dbReference>
<keyword evidence="3" id="KW-0804">Transcription</keyword>
<dbReference type="SMART" id="SM00345">
    <property type="entry name" value="HTH_GNTR"/>
    <property type="match status" value="1"/>
</dbReference>
<evidence type="ECO:0000256" key="3">
    <source>
        <dbReference type="ARBA" id="ARBA00023163"/>
    </source>
</evidence>
<protein>
    <submittedName>
        <fullName evidence="5">GntR family transcriptional regulator</fullName>
    </submittedName>
</protein>
<dbReference type="SUPFAM" id="SSF46785">
    <property type="entry name" value="Winged helix' DNA-binding domain"/>
    <property type="match status" value="1"/>
</dbReference>
<dbReference type="InterPro" id="IPR036390">
    <property type="entry name" value="WH_DNA-bd_sf"/>
</dbReference>
<evidence type="ECO:0000256" key="1">
    <source>
        <dbReference type="ARBA" id="ARBA00023015"/>
    </source>
</evidence>
<dbReference type="Pfam" id="PF00392">
    <property type="entry name" value="GntR"/>
    <property type="match status" value="1"/>
</dbReference>
<dbReference type="InterPro" id="IPR046335">
    <property type="entry name" value="LacI/GalR-like_sensor"/>
</dbReference>
<dbReference type="GO" id="GO:0003700">
    <property type="term" value="F:DNA-binding transcription factor activity"/>
    <property type="evidence" value="ECO:0007669"/>
    <property type="project" value="InterPro"/>
</dbReference>
<dbReference type="PRINTS" id="PR00035">
    <property type="entry name" value="HTHGNTR"/>
</dbReference>
<gene>
    <name evidence="5" type="ORF">H9742_04910</name>
</gene>
<dbReference type="CDD" id="cd01541">
    <property type="entry name" value="PBP1_AraR"/>
    <property type="match status" value="1"/>
</dbReference>
<reference evidence="5" key="2">
    <citation type="submission" date="2021-04" db="EMBL/GenBank/DDBJ databases">
        <authorList>
            <person name="Gilroy R."/>
        </authorList>
    </citation>
    <scope>NUCLEOTIDE SEQUENCE</scope>
    <source>
        <strain evidence="5">CHK195-6426</strain>
    </source>
</reference>
<keyword evidence="2" id="KW-0238">DNA-binding</keyword>
<comment type="caution">
    <text evidence="5">The sequence shown here is derived from an EMBL/GenBank/DDBJ whole genome shotgun (WGS) entry which is preliminary data.</text>
</comment>
<dbReference type="Gene3D" id="1.10.10.10">
    <property type="entry name" value="Winged helix-like DNA-binding domain superfamily/Winged helix DNA-binding domain"/>
    <property type="match status" value="1"/>
</dbReference>
<keyword evidence="1" id="KW-0805">Transcription regulation</keyword>
<dbReference type="PROSITE" id="PS50949">
    <property type="entry name" value="HTH_GNTR"/>
    <property type="match status" value="1"/>
</dbReference>
<organism evidence="5 6">
    <name type="scientific">Candidatus Acetatifactor stercoripullorum</name>
    <dbReference type="NCBI Taxonomy" id="2838414"/>
    <lineage>
        <taxon>Bacteria</taxon>
        <taxon>Bacillati</taxon>
        <taxon>Bacillota</taxon>
        <taxon>Clostridia</taxon>
        <taxon>Lachnospirales</taxon>
        <taxon>Lachnospiraceae</taxon>
        <taxon>Acetatifactor</taxon>
    </lineage>
</organism>
<sequence length="404" mass="45997">MEGKQKKYQKLIDYIDNLIREGKLGPGDKLYSENELSEMFHISRQTVRKALGFLEEQGVVRRVRGSGTYISYDRRENLERCNRIAVITTYVDSYIFPKIIQGIENVLFERGYSVQISFTNNSLERERSVLEDMIHREDVAGIIVEGTKSGLPNPNIHLYRQLLRRKVPILFLNTYYPELDVPHVSLNDTEAAKAAVNYLIGRGHKNIGAVLKLDDGQGRLRYLGYLKALKRAGHQVTDSRVVWIDTEEARQLNCCVDKIQSRLQECSALFCYNDQIAFQLIQLLTGQGMRIPQDVSVISIDDSDLALHSEVAITSLPHPKEKLGAKAAQILLEMLETNKKGETFEFETRVVERDSVADYGAYVGAVFQKEAKGESKEALHVRTLPIKKGSAETRENERRYQKSN</sequence>
<dbReference type="InterPro" id="IPR000524">
    <property type="entry name" value="Tscrpt_reg_HTH_GntR"/>
</dbReference>
<dbReference type="Pfam" id="PF13377">
    <property type="entry name" value="Peripla_BP_3"/>
    <property type="match status" value="1"/>
</dbReference>
<reference evidence="5" key="1">
    <citation type="journal article" date="2021" name="PeerJ">
        <title>Extensive microbial diversity within the chicken gut microbiome revealed by metagenomics and culture.</title>
        <authorList>
            <person name="Gilroy R."/>
            <person name="Ravi A."/>
            <person name="Getino M."/>
            <person name="Pursley I."/>
            <person name="Horton D.L."/>
            <person name="Alikhan N.F."/>
            <person name="Baker D."/>
            <person name="Gharbi K."/>
            <person name="Hall N."/>
            <person name="Watson M."/>
            <person name="Adriaenssens E.M."/>
            <person name="Foster-Nyarko E."/>
            <person name="Jarju S."/>
            <person name="Secka A."/>
            <person name="Antonio M."/>
            <person name="Oren A."/>
            <person name="Chaudhuri R.R."/>
            <person name="La Ragione R."/>
            <person name="Hildebrand F."/>
            <person name="Pallen M.J."/>
        </authorList>
    </citation>
    <scope>NUCLEOTIDE SEQUENCE</scope>
    <source>
        <strain evidence="5">CHK195-6426</strain>
    </source>
</reference>
<evidence type="ECO:0000313" key="6">
    <source>
        <dbReference type="Proteomes" id="UP000824265"/>
    </source>
</evidence>
<dbReference type="AlphaFoldDB" id="A0A9D1UAP7"/>
<dbReference type="InterPro" id="IPR033532">
    <property type="entry name" value="AraR_ligand_bind_dom"/>
</dbReference>
<accession>A0A9D1UAP7</accession>
<name>A0A9D1UAP7_9FIRM</name>
<evidence type="ECO:0000313" key="5">
    <source>
        <dbReference type="EMBL" id="HIW80862.1"/>
    </source>
</evidence>
<evidence type="ECO:0000256" key="2">
    <source>
        <dbReference type="ARBA" id="ARBA00023125"/>
    </source>
</evidence>
<dbReference type="GO" id="GO:0000976">
    <property type="term" value="F:transcription cis-regulatory region binding"/>
    <property type="evidence" value="ECO:0007669"/>
    <property type="project" value="TreeGrafter"/>
</dbReference>
<evidence type="ECO:0000259" key="4">
    <source>
        <dbReference type="PROSITE" id="PS50949"/>
    </source>
</evidence>
<dbReference type="Proteomes" id="UP000824265">
    <property type="component" value="Unassembled WGS sequence"/>
</dbReference>
<dbReference type="CDD" id="cd07377">
    <property type="entry name" value="WHTH_GntR"/>
    <property type="match status" value="1"/>
</dbReference>
<proteinExistence type="predicted"/>
<dbReference type="EMBL" id="DXGH01000027">
    <property type="protein sequence ID" value="HIW80862.1"/>
    <property type="molecule type" value="Genomic_DNA"/>
</dbReference>
<dbReference type="PANTHER" id="PTHR30146:SF150">
    <property type="entry name" value="ARABINOSE METABOLISM TRANSCRIPTIONAL REPRESSOR"/>
    <property type="match status" value="1"/>
</dbReference>